<reference evidence="3 4" key="1">
    <citation type="submission" date="2018-06" db="EMBL/GenBank/DDBJ databases">
        <title>Azoarcus communis strain SWub3 genome.</title>
        <authorList>
            <person name="Zorraquino Salvo V."/>
            <person name="Toubiana D."/>
            <person name="Blumwald E."/>
        </authorList>
    </citation>
    <scope>NUCLEOTIDE SEQUENCE [LARGE SCALE GENOMIC DNA]</scope>
    <source>
        <strain evidence="3 4">SWub3</strain>
    </source>
</reference>
<dbReference type="EMBL" id="QKOE01000011">
    <property type="protein sequence ID" value="PZA15794.1"/>
    <property type="molecule type" value="Genomic_DNA"/>
</dbReference>
<dbReference type="Pfam" id="PF14341">
    <property type="entry name" value="PilX_N"/>
    <property type="match status" value="1"/>
</dbReference>
<dbReference type="OrthoDB" id="5801860at2"/>
<organism evidence="3 4">
    <name type="scientific">Parazoarcus communis SWub3 = DSM 12120</name>
    <dbReference type="NCBI Taxonomy" id="1121029"/>
    <lineage>
        <taxon>Bacteria</taxon>
        <taxon>Pseudomonadati</taxon>
        <taxon>Pseudomonadota</taxon>
        <taxon>Betaproteobacteria</taxon>
        <taxon>Rhodocyclales</taxon>
        <taxon>Zoogloeaceae</taxon>
        <taxon>Parazoarcus</taxon>
    </lineage>
</organism>
<comment type="caution">
    <text evidence="3">The sequence shown here is derived from an EMBL/GenBank/DDBJ whole genome shotgun (WGS) entry which is preliminary data.</text>
</comment>
<proteinExistence type="predicted"/>
<evidence type="ECO:0000259" key="2">
    <source>
        <dbReference type="Pfam" id="PF14341"/>
    </source>
</evidence>
<dbReference type="RefSeq" id="WP_110526280.1">
    <property type="nucleotide sequence ID" value="NZ_QKOE01000011.1"/>
</dbReference>
<gene>
    <name evidence="3" type="ORF">DNK49_15110</name>
</gene>
<name>A0A323UTG2_9RHOO</name>
<keyword evidence="4" id="KW-1185">Reference proteome</keyword>
<sequence length="187" mass="20061">MKRLAYRNNRSQGAALIVALILLMVMSLLGLSSIRATSTQEKMSANVHDRSLAFQAAENALRIGEQEAQQWGENAGSGAYPDIDTALASNNACTQTACNENGLCQIPDPDCSTARWNDPNQIWKATDAMEGLSGTPQYIVEALSTTAPCDPSEPTAGMQNCKRFRITARSTATGRASVTLQSIYATD</sequence>
<protein>
    <submittedName>
        <fullName evidence="3">Pilus assembly protein</fullName>
    </submittedName>
</protein>
<feature type="domain" description="PilX/PilW C-terminal" evidence="1">
    <location>
        <begin position="101"/>
        <end position="185"/>
    </location>
</feature>
<dbReference type="InterPro" id="IPR025205">
    <property type="entry name" value="PilX/PilW_C"/>
</dbReference>
<dbReference type="Proteomes" id="UP000248259">
    <property type="component" value="Unassembled WGS sequence"/>
</dbReference>
<evidence type="ECO:0000313" key="4">
    <source>
        <dbReference type="Proteomes" id="UP000248259"/>
    </source>
</evidence>
<accession>A0A323UTG2</accession>
<dbReference type="InterPro" id="IPR025746">
    <property type="entry name" value="PilX_N_dom"/>
</dbReference>
<dbReference type="Pfam" id="PF13681">
    <property type="entry name" value="PilX"/>
    <property type="match status" value="1"/>
</dbReference>
<feature type="domain" description="Type 4 fimbrial biogenesis protein PilX N-terminal" evidence="2">
    <location>
        <begin position="12"/>
        <end position="61"/>
    </location>
</feature>
<dbReference type="AlphaFoldDB" id="A0A323UTG2"/>
<evidence type="ECO:0000259" key="1">
    <source>
        <dbReference type="Pfam" id="PF13681"/>
    </source>
</evidence>
<evidence type="ECO:0000313" key="3">
    <source>
        <dbReference type="EMBL" id="PZA15794.1"/>
    </source>
</evidence>